<gene>
    <name evidence="1" type="ORF">METZ01_LOCUS495281</name>
</gene>
<evidence type="ECO:0000313" key="1">
    <source>
        <dbReference type="EMBL" id="SVE42427.1"/>
    </source>
</evidence>
<dbReference type="EMBL" id="UINC01216333">
    <property type="protein sequence ID" value="SVE42427.1"/>
    <property type="molecule type" value="Genomic_DNA"/>
</dbReference>
<reference evidence="1" key="1">
    <citation type="submission" date="2018-05" db="EMBL/GenBank/DDBJ databases">
        <authorList>
            <person name="Lanie J.A."/>
            <person name="Ng W.-L."/>
            <person name="Kazmierczak K.M."/>
            <person name="Andrzejewski T.M."/>
            <person name="Davidsen T.M."/>
            <person name="Wayne K.J."/>
            <person name="Tettelin H."/>
            <person name="Glass J.I."/>
            <person name="Rusch D."/>
            <person name="Podicherti R."/>
            <person name="Tsui H.-C.T."/>
            <person name="Winkler M.E."/>
        </authorList>
    </citation>
    <scope>NUCLEOTIDE SEQUENCE</scope>
</reference>
<protein>
    <submittedName>
        <fullName evidence="1">Uncharacterized protein</fullName>
    </submittedName>
</protein>
<feature type="non-terminal residue" evidence="1">
    <location>
        <position position="26"/>
    </location>
</feature>
<name>A0A383DD61_9ZZZZ</name>
<accession>A0A383DD61</accession>
<organism evidence="1">
    <name type="scientific">marine metagenome</name>
    <dbReference type="NCBI Taxonomy" id="408172"/>
    <lineage>
        <taxon>unclassified sequences</taxon>
        <taxon>metagenomes</taxon>
        <taxon>ecological metagenomes</taxon>
    </lineage>
</organism>
<sequence>MAPYSGPVLVVFELLDQPQGIPAVDQ</sequence>
<proteinExistence type="predicted"/>
<dbReference type="AlphaFoldDB" id="A0A383DD61"/>